<dbReference type="Pfam" id="PF25209">
    <property type="entry name" value="Phage_capsid_4"/>
    <property type="match status" value="1"/>
</dbReference>
<sequence length="306" mass="33279">MPITGAFSGETLTVDAMVKDPTYIQERILEDLDKAFLEEALFRNAGTNDGIVAYSEAVAPFLNDDAEVVAEYAEIPLSNMDSGKVKSLIGHKTALGVSVSLEQRRFNKLDKVVQQVNALKNTMVRTSVRASLAAFANAETPTLNVGTKWEEPTANPLGDIRAAKRMISQAKPETDDQALFGYKPDTLVIAESTLEAALEHEATQKFFIGNMAAENPIFKGITPGILSQLRIVTSSWLEEDEIYVMEAQTAGFYSDSIPLTVSELYSPHGDNGYGGATQSWRVDAFRTRIIAVDNPKAVVKIEGALG</sequence>
<evidence type="ECO:0000313" key="4">
    <source>
        <dbReference type="Proteomes" id="UP000595198"/>
    </source>
</evidence>
<dbReference type="Proteomes" id="UP000594774">
    <property type="component" value="Chromosome"/>
</dbReference>
<protein>
    <recommendedName>
        <fullName evidence="5">Major capsid protein</fullName>
    </recommendedName>
</protein>
<dbReference type="EMBL" id="CP065628">
    <property type="protein sequence ID" value="QPR31901.1"/>
    <property type="molecule type" value="Genomic_DNA"/>
</dbReference>
<dbReference type="AlphaFoldDB" id="A0AB37GLI4"/>
<evidence type="ECO:0000313" key="1">
    <source>
        <dbReference type="EMBL" id="QPR31901.1"/>
    </source>
</evidence>
<dbReference type="Proteomes" id="UP000595198">
    <property type="component" value="Chromosome"/>
</dbReference>
<proteinExistence type="predicted"/>
<organism evidence="1 3">
    <name type="scientific">Corynebacterium amycolatum</name>
    <dbReference type="NCBI Taxonomy" id="43765"/>
    <lineage>
        <taxon>Bacteria</taxon>
        <taxon>Bacillati</taxon>
        <taxon>Actinomycetota</taxon>
        <taxon>Actinomycetes</taxon>
        <taxon>Mycobacteriales</taxon>
        <taxon>Corynebacteriaceae</taxon>
        <taxon>Corynebacterium</taxon>
    </lineage>
</organism>
<evidence type="ECO:0000313" key="2">
    <source>
        <dbReference type="EMBL" id="QQB83778.1"/>
    </source>
</evidence>
<keyword evidence="4" id="KW-1185">Reference proteome</keyword>
<dbReference type="InterPro" id="IPR053738">
    <property type="entry name" value="Lambda_capsid_assembly"/>
</dbReference>
<gene>
    <name evidence="1" type="ORF">I6G95_05690</name>
    <name evidence="2" type="ORF">I6H48_06260</name>
</gene>
<dbReference type="Gene3D" id="3.90.1690.10">
    <property type="entry name" value="phage-related protein like domain"/>
    <property type="match status" value="1"/>
</dbReference>
<name>A0AB37GLI4_CORAY</name>
<dbReference type="EMBL" id="CP066023">
    <property type="protein sequence ID" value="QQB83778.1"/>
    <property type="molecule type" value="Genomic_DNA"/>
</dbReference>
<evidence type="ECO:0008006" key="5">
    <source>
        <dbReference type="Google" id="ProtNLM"/>
    </source>
</evidence>
<reference evidence="3 4" key="1">
    <citation type="submission" date="2020-12" db="EMBL/GenBank/DDBJ databases">
        <title>FDA dAtabase for Regulatory Grade micrObial Sequences (FDA-ARGOS): Supporting development and validation of Infectious Disease Dx tests.</title>
        <authorList>
            <person name="Sproer C."/>
            <person name="Gronow S."/>
            <person name="Severitt S."/>
            <person name="Schroder I."/>
            <person name="Tallon L."/>
            <person name="Sadzewicz L."/>
            <person name="Zhao X."/>
            <person name="Boylan J."/>
            <person name="Ott S."/>
            <person name="Bowen H."/>
            <person name="Vavikolanu K."/>
            <person name="Mehta A."/>
            <person name="Aluvathingal J."/>
            <person name="Nadendla S."/>
            <person name="Lowell S."/>
            <person name="Myers T."/>
            <person name="Yan Y."/>
            <person name="Sichtig H."/>
        </authorList>
    </citation>
    <scope>NUCLEOTIDE SEQUENCE [LARGE SCALE GENOMIC DNA]</scope>
    <source>
        <strain evidence="1 3">FDAARGOS_938</strain>
        <strain evidence="2 4">FDAARGOS_991</strain>
    </source>
</reference>
<accession>A0AB37GLI4</accession>
<evidence type="ECO:0000313" key="3">
    <source>
        <dbReference type="Proteomes" id="UP000594774"/>
    </source>
</evidence>
<dbReference type="RefSeq" id="WP_197915310.1">
    <property type="nucleotide sequence ID" value="NZ_CP065628.1"/>
</dbReference>